<dbReference type="SUPFAM" id="SSF48452">
    <property type="entry name" value="TPR-like"/>
    <property type="match status" value="1"/>
</dbReference>
<feature type="repeat" description="TPR" evidence="1">
    <location>
        <begin position="40"/>
        <end position="73"/>
    </location>
</feature>
<dbReference type="OrthoDB" id="9802794at2"/>
<dbReference type="Pfam" id="PF13181">
    <property type="entry name" value="TPR_8"/>
    <property type="match status" value="1"/>
</dbReference>
<accession>A0A1H9GN11</accession>
<organism evidence="2 3">
    <name type="scientific">Ectothiorhodospira magna</name>
    <dbReference type="NCBI Taxonomy" id="867345"/>
    <lineage>
        <taxon>Bacteria</taxon>
        <taxon>Pseudomonadati</taxon>
        <taxon>Pseudomonadota</taxon>
        <taxon>Gammaproteobacteria</taxon>
        <taxon>Chromatiales</taxon>
        <taxon>Ectothiorhodospiraceae</taxon>
        <taxon>Ectothiorhodospira</taxon>
    </lineage>
</organism>
<dbReference type="STRING" id="867345.SAMN05421693_1425"/>
<dbReference type="Proteomes" id="UP000199496">
    <property type="component" value="Unassembled WGS sequence"/>
</dbReference>
<dbReference type="PANTHER" id="PTHR43404">
    <property type="entry name" value="LIPOPOLYSACCHARIDE CHOLINEPHOSPHOTRANSFERASE LICD"/>
    <property type="match status" value="1"/>
</dbReference>
<dbReference type="SMART" id="SM00028">
    <property type="entry name" value="TPR"/>
    <property type="match status" value="3"/>
</dbReference>
<sequence>MPVAKSTPPDTALTRLLNQGRWAEAIPLLQGLIQSHPREPTLLNVLGKCLLNTGQHAPALAALRRSLAVQPDTPETLANAALCAAALRDYQSALGDIARAVMLAPNELAVRLVQIKVMIAAHRWSSLGPLFTELRSAHPNAPGLNELYIAYLLHTERYTEAEPLIEALVKSRRRADDFNQLGNVLMNTDRLEEAQAAFRKGVQQIMRHPTTGASPPKDYMDVSAARTALLALHQALGALKVPFFLAFGTFLGIHRDGELLPHDKDMDVGLPWKTPRLPLIEALLHHGFACPQLDSYRQNEPLWYATVGHIATGITIDFFFAKKTDQHIEMGFVKGSQPLTWRFRPFTLVPLAYAGATFQAPEPAAPHLAEVYGPNWQIPDANWDSCLLSPNLSPESRPLGLCFGYNRLLSALSDQNWKKAHGYCLQLQQITEDSLINKLRQQLERDYPQAWFPVPPARAAAKD</sequence>
<dbReference type="PROSITE" id="PS50005">
    <property type="entry name" value="TPR"/>
    <property type="match status" value="1"/>
</dbReference>
<reference evidence="2 3" key="1">
    <citation type="submission" date="2016-10" db="EMBL/GenBank/DDBJ databases">
        <authorList>
            <person name="de Groot N.N."/>
        </authorList>
    </citation>
    <scope>NUCLEOTIDE SEQUENCE [LARGE SCALE GENOMIC DNA]</scope>
    <source>
        <strain evidence="2 3">B7-7</strain>
    </source>
</reference>
<dbReference type="EMBL" id="FOFO01000042">
    <property type="protein sequence ID" value="SEQ51485.1"/>
    <property type="molecule type" value="Genomic_DNA"/>
</dbReference>
<keyword evidence="3" id="KW-1185">Reference proteome</keyword>
<evidence type="ECO:0000256" key="1">
    <source>
        <dbReference type="PROSITE-ProRule" id="PRU00339"/>
    </source>
</evidence>
<dbReference type="Gene3D" id="1.25.40.10">
    <property type="entry name" value="Tetratricopeptide repeat domain"/>
    <property type="match status" value="2"/>
</dbReference>
<gene>
    <name evidence="2" type="ORF">SAMN05421693_1425</name>
</gene>
<evidence type="ECO:0000313" key="3">
    <source>
        <dbReference type="Proteomes" id="UP000199496"/>
    </source>
</evidence>
<name>A0A1H9GN11_9GAMM</name>
<keyword evidence="1" id="KW-0802">TPR repeat</keyword>
<dbReference type="InterPro" id="IPR052942">
    <property type="entry name" value="LPS_cholinephosphotransferase"/>
</dbReference>
<proteinExistence type="predicted"/>
<dbReference type="PANTHER" id="PTHR43404:SF1">
    <property type="entry name" value="MNN4P"/>
    <property type="match status" value="1"/>
</dbReference>
<dbReference type="RefSeq" id="WP_090209529.1">
    <property type="nucleotide sequence ID" value="NZ_FOFO01000042.1"/>
</dbReference>
<evidence type="ECO:0000313" key="2">
    <source>
        <dbReference type="EMBL" id="SEQ51485.1"/>
    </source>
</evidence>
<dbReference type="AlphaFoldDB" id="A0A1H9GN11"/>
<dbReference type="Pfam" id="PF14559">
    <property type="entry name" value="TPR_19"/>
    <property type="match status" value="1"/>
</dbReference>
<dbReference type="InterPro" id="IPR011990">
    <property type="entry name" value="TPR-like_helical_dom_sf"/>
</dbReference>
<dbReference type="InterPro" id="IPR019734">
    <property type="entry name" value="TPR_rpt"/>
</dbReference>
<protein>
    <submittedName>
        <fullName evidence="2">Tetratricopeptide repeat-containing protein</fullName>
    </submittedName>
</protein>